<dbReference type="Pfam" id="PF12893">
    <property type="entry name" value="Lumazine_bd_2"/>
    <property type="match status" value="1"/>
</dbReference>
<dbReference type="SUPFAM" id="SSF54427">
    <property type="entry name" value="NTF2-like"/>
    <property type="match status" value="1"/>
</dbReference>
<dbReference type="InterPro" id="IPR032710">
    <property type="entry name" value="NTF2-like_dom_sf"/>
</dbReference>
<sequence length="140" mass="15727">MTIETEIAKGNAQNIKPTSLADHDDILRGARYYTDAIQTGDMKHFHEGFHPEATMYGWLEGSFRAGSAQQLYDIAQEHGPTPGFNSRFTIVTSTPTTAIVEVDTEYQGEGYRDHLILCKVGEGQWQTVTKIFHVYDSIRS</sequence>
<evidence type="ECO:0008006" key="3">
    <source>
        <dbReference type="Google" id="ProtNLM"/>
    </source>
</evidence>
<gene>
    <name evidence="1" type="ORF">PENSTE_c046G02892</name>
</gene>
<dbReference type="Proteomes" id="UP000191285">
    <property type="component" value="Unassembled WGS sequence"/>
</dbReference>
<proteinExistence type="predicted"/>
<evidence type="ECO:0000313" key="1">
    <source>
        <dbReference type="EMBL" id="OQE13748.1"/>
    </source>
</evidence>
<dbReference type="EMBL" id="MLKD01000046">
    <property type="protein sequence ID" value="OQE13748.1"/>
    <property type="molecule type" value="Genomic_DNA"/>
</dbReference>
<dbReference type="AlphaFoldDB" id="A0A1V6SIM2"/>
<dbReference type="InterPro" id="IPR039437">
    <property type="entry name" value="FrzH/put_lumazine-bd"/>
</dbReference>
<reference evidence="2" key="1">
    <citation type="journal article" date="2017" name="Nat. Microbiol.">
        <title>Global analysis of biosynthetic gene clusters reveals vast potential of secondary metabolite production in Penicillium species.</title>
        <authorList>
            <person name="Nielsen J.C."/>
            <person name="Grijseels S."/>
            <person name="Prigent S."/>
            <person name="Ji B."/>
            <person name="Dainat J."/>
            <person name="Nielsen K.F."/>
            <person name="Frisvad J.C."/>
            <person name="Workman M."/>
            <person name="Nielsen J."/>
        </authorList>
    </citation>
    <scope>NUCLEOTIDE SEQUENCE [LARGE SCALE GENOMIC DNA]</scope>
    <source>
        <strain evidence="2">IBT 24891</strain>
    </source>
</reference>
<accession>A0A1V6SIM2</accession>
<protein>
    <recommendedName>
        <fullName evidence="3">SnoaL-like domain-containing protein</fullName>
    </recommendedName>
</protein>
<dbReference type="Gene3D" id="3.10.450.50">
    <property type="match status" value="1"/>
</dbReference>
<dbReference type="OrthoDB" id="3794857at2759"/>
<organism evidence="1 2">
    <name type="scientific">Penicillium steckii</name>
    <dbReference type="NCBI Taxonomy" id="303698"/>
    <lineage>
        <taxon>Eukaryota</taxon>
        <taxon>Fungi</taxon>
        <taxon>Dikarya</taxon>
        <taxon>Ascomycota</taxon>
        <taxon>Pezizomycotina</taxon>
        <taxon>Eurotiomycetes</taxon>
        <taxon>Eurotiomycetidae</taxon>
        <taxon>Eurotiales</taxon>
        <taxon>Aspergillaceae</taxon>
        <taxon>Penicillium</taxon>
    </lineage>
</organism>
<evidence type="ECO:0000313" key="2">
    <source>
        <dbReference type="Proteomes" id="UP000191285"/>
    </source>
</evidence>
<comment type="caution">
    <text evidence="1">The sequence shown here is derived from an EMBL/GenBank/DDBJ whole genome shotgun (WGS) entry which is preliminary data.</text>
</comment>
<keyword evidence="2" id="KW-1185">Reference proteome</keyword>
<name>A0A1V6SIM2_9EURO</name>